<dbReference type="RefSeq" id="WP_106250963.1">
    <property type="nucleotide sequence ID" value="NZ_PVZC01000008.1"/>
</dbReference>
<dbReference type="Proteomes" id="UP000237846">
    <property type="component" value="Unassembled WGS sequence"/>
</dbReference>
<protein>
    <submittedName>
        <fullName evidence="6">TetR family transcriptional regulator</fullName>
    </submittedName>
</protein>
<dbReference type="PANTHER" id="PTHR47506">
    <property type="entry name" value="TRANSCRIPTIONAL REGULATORY PROTEIN"/>
    <property type="match status" value="1"/>
</dbReference>
<dbReference type="PRINTS" id="PR00455">
    <property type="entry name" value="HTHTETR"/>
</dbReference>
<dbReference type="InterPro" id="IPR023772">
    <property type="entry name" value="DNA-bd_HTH_TetR-type_CS"/>
</dbReference>
<keyword evidence="7" id="KW-1185">Reference proteome</keyword>
<evidence type="ECO:0000313" key="7">
    <source>
        <dbReference type="Proteomes" id="UP000237846"/>
    </source>
</evidence>
<dbReference type="SUPFAM" id="SSF46689">
    <property type="entry name" value="Homeodomain-like"/>
    <property type="match status" value="1"/>
</dbReference>
<sequence length="245" mass="26719">MARTVRPDEHALRRDEILDAAQRLVRTKGYQAMTIQDVLDELRSSKGALYHYFGSKPALLEALVGRMHDRLAADLAPVLADTAASAPERLRRFLDTLAGRRNDEQAFFVGVMRVWYSDGNALLRQKVRADALRRFGPMLAEVIEQGVREGTMATTHPAHMGEVALGLSLSHADTLARSLLDGPAGTGPAADERELARMAATTAAYSEAVERVLGMAPGSVRLTDTETLRAWLAAVAAQREEAHHA</sequence>
<dbReference type="EMBL" id="PVZC01000008">
    <property type="protein sequence ID" value="PRX96217.1"/>
    <property type="molecule type" value="Genomic_DNA"/>
</dbReference>
<dbReference type="PROSITE" id="PS50977">
    <property type="entry name" value="HTH_TETR_2"/>
    <property type="match status" value="1"/>
</dbReference>
<feature type="domain" description="HTH tetR-type" evidence="5">
    <location>
        <begin position="11"/>
        <end position="71"/>
    </location>
</feature>
<gene>
    <name evidence="6" type="ORF">CLV72_108223</name>
</gene>
<dbReference type="OrthoDB" id="9802498at2"/>
<proteinExistence type="predicted"/>
<dbReference type="AlphaFoldDB" id="A0A2T0PXF2"/>
<keyword evidence="1" id="KW-0805">Transcription regulation</keyword>
<dbReference type="Gene3D" id="1.10.357.10">
    <property type="entry name" value="Tetracycline Repressor, domain 2"/>
    <property type="match status" value="1"/>
</dbReference>
<evidence type="ECO:0000256" key="2">
    <source>
        <dbReference type="ARBA" id="ARBA00023125"/>
    </source>
</evidence>
<name>A0A2T0PXF2_9ACTN</name>
<dbReference type="InterPro" id="IPR001647">
    <property type="entry name" value="HTH_TetR"/>
</dbReference>
<dbReference type="InterPro" id="IPR036271">
    <property type="entry name" value="Tet_transcr_reg_TetR-rel_C_sf"/>
</dbReference>
<evidence type="ECO:0000256" key="3">
    <source>
        <dbReference type="ARBA" id="ARBA00023163"/>
    </source>
</evidence>
<organism evidence="6 7">
    <name type="scientific">Allonocardiopsis opalescens</name>
    <dbReference type="NCBI Taxonomy" id="1144618"/>
    <lineage>
        <taxon>Bacteria</taxon>
        <taxon>Bacillati</taxon>
        <taxon>Actinomycetota</taxon>
        <taxon>Actinomycetes</taxon>
        <taxon>Streptosporangiales</taxon>
        <taxon>Allonocardiopsis</taxon>
    </lineage>
</organism>
<dbReference type="PROSITE" id="PS01081">
    <property type="entry name" value="HTH_TETR_1"/>
    <property type="match status" value="1"/>
</dbReference>
<accession>A0A2T0PXF2</accession>
<comment type="caution">
    <text evidence="6">The sequence shown here is derived from an EMBL/GenBank/DDBJ whole genome shotgun (WGS) entry which is preliminary data.</text>
</comment>
<dbReference type="GO" id="GO:0003677">
    <property type="term" value="F:DNA binding"/>
    <property type="evidence" value="ECO:0007669"/>
    <property type="project" value="UniProtKB-UniRule"/>
</dbReference>
<keyword evidence="2 4" id="KW-0238">DNA-binding</keyword>
<evidence type="ECO:0000313" key="6">
    <source>
        <dbReference type="EMBL" id="PRX96217.1"/>
    </source>
</evidence>
<dbReference type="PANTHER" id="PTHR47506:SF1">
    <property type="entry name" value="HTH-TYPE TRANSCRIPTIONAL REGULATOR YJDC"/>
    <property type="match status" value="1"/>
</dbReference>
<feature type="DNA-binding region" description="H-T-H motif" evidence="4">
    <location>
        <begin position="34"/>
        <end position="53"/>
    </location>
</feature>
<dbReference type="SUPFAM" id="SSF48498">
    <property type="entry name" value="Tetracyclin repressor-like, C-terminal domain"/>
    <property type="match status" value="1"/>
</dbReference>
<keyword evidence="3" id="KW-0804">Transcription</keyword>
<dbReference type="Pfam" id="PF00440">
    <property type="entry name" value="TetR_N"/>
    <property type="match status" value="1"/>
</dbReference>
<evidence type="ECO:0000259" key="5">
    <source>
        <dbReference type="PROSITE" id="PS50977"/>
    </source>
</evidence>
<evidence type="ECO:0000256" key="4">
    <source>
        <dbReference type="PROSITE-ProRule" id="PRU00335"/>
    </source>
</evidence>
<evidence type="ECO:0000256" key="1">
    <source>
        <dbReference type="ARBA" id="ARBA00023015"/>
    </source>
</evidence>
<reference evidence="6 7" key="1">
    <citation type="submission" date="2018-03" db="EMBL/GenBank/DDBJ databases">
        <title>Genomic Encyclopedia of Archaeal and Bacterial Type Strains, Phase II (KMG-II): from individual species to whole genera.</title>
        <authorList>
            <person name="Goeker M."/>
        </authorList>
    </citation>
    <scope>NUCLEOTIDE SEQUENCE [LARGE SCALE GENOMIC DNA]</scope>
    <source>
        <strain evidence="6 7">DSM 45601</strain>
    </source>
</reference>
<dbReference type="InterPro" id="IPR009057">
    <property type="entry name" value="Homeodomain-like_sf"/>
</dbReference>